<dbReference type="Proteomes" id="UP000028990">
    <property type="component" value="Unassembled WGS sequence"/>
</dbReference>
<organism evidence="2 3">
    <name type="scientific">Fukomys damarensis</name>
    <name type="common">Damaraland mole rat</name>
    <name type="synonym">Cryptomys damarensis</name>
    <dbReference type="NCBI Taxonomy" id="885580"/>
    <lineage>
        <taxon>Eukaryota</taxon>
        <taxon>Metazoa</taxon>
        <taxon>Chordata</taxon>
        <taxon>Craniata</taxon>
        <taxon>Vertebrata</taxon>
        <taxon>Euteleostomi</taxon>
        <taxon>Mammalia</taxon>
        <taxon>Eutheria</taxon>
        <taxon>Euarchontoglires</taxon>
        <taxon>Glires</taxon>
        <taxon>Rodentia</taxon>
        <taxon>Hystricomorpha</taxon>
        <taxon>Bathyergidae</taxon>
        <taxon>Fukomys</taxon>
    </lineage>
</organism>
<keyword evidence="3" id="KW-1185">Reference proteome</keyword>
<evidence type="ECO:0000313" key="3">
    <source>
        <dbReference type="Proteomes" id="UP000028990"/>
    </source>
</evidence>
<feature type="region of interest" description="Disordered" evidence="1">
    <location>
        <begin position="1"/>
        <end position="25"/>
    </location>
</feature>
<proteinExistence type="predicted"/>
<sequence>MYTKIYEEWSPPRSSKCGGQMESSVEAEKTLGQYQGWRAQDEALLKAESTGSSSKWKQDESETSEQLVSPQKEVLGVVFPAGNATKEMTFNPNLSSRPAQVCTLQSGRKSDIRTKVKALEHSASRAAGTEML</sequence>
<protein>
    <submittedName>
        <fullName evidence="2">Uncharacterized protein</fullName>
    </submittedName>
</protein>
<dbReference type="EMBL" id="KN122054">
    <property type="protein sequence ID" value="KFO33797.1"/>
    <property type="molecule type" value="Genomic_DNA"/>
</dbReference>
<evidence type="ECO:0000313" key="2">
    <source>
        <dbReference type="EMBL" id="KFO33797.1"/>
    </source>
</evidence>
<feature type="region of interest" description="Disordered" evidence="1">
    <location>
        <begin position="45"/>
        <end position="69"/>
    </location>
</feature>
<accession>A0A091DRT9</accession>
<dbReference type="AlphaFoldDB" id="A0A091DRT9"/>
<name>A0A091DRT9_FUKDA</name>
<reference evidence="2 3" key="1">
    <citation type="submission" date="2013-11" db="EMBL/GenBank/DDBJ databases">
        <title>The Damaraland mole rat (Fukomys damarensis) genome and evolution of African mole rats.</title>
        <authorList>
            <person name="Gladyshev V.N."/>
            <person name="Fang X."/>
        </authorList>
    </citation>
    <scope>NUCLEOTIDE SEQUENCE [LARGE SCALE GENOMIC DNA]</scope>
    <source>
        <tissue evidence="2">Liver</tissue>
    </source>
</reference>
<gene>
    <name evidence="2" type="ORF">H920_04791</name>
</gene>
<evidence type="ECO:0000256" key="1">
    <source>
        <dbReference type="SAM" id="MobiDB-lite"/>
    </source>
</evidence>